<gene>
    <name evidence="8" type="ORF">DIZ80_01950</name>
</gene>
<dbReference type="AlphaFoldDB" id="A0A370DLJ3"/>
<evidence type="ECO:0000256" key="4">
    <source>
        <dbReference type="PROSITE-ProRule" id="PRU00284"/>
    </source>
</evidence>
<dbReference type="SMART" id="SM00283">
    <property type="entry name" value="MA"/>
    <property type="match status" value="1"/>
</dbReference>
<comment type="subcellular location">
    <subcellularLocation>
        <location evidence="1">Membrane</location>
    </subcellularLocation>
</comment>
<dbReference type="PANTHER" id="PTHR32089:SF112">
    <property type="entry name" value="LYSOZYME-LIKE PROTEIN-RELATED"/>
    <property type="match status" value="1"/>
</dbReference>
<evidence type="ECO:0000259" key="7">
    <source>
        <dbReference type="PROSITE" id="PS50885"/>
    </source>
</evidence>
<dbReference type="Gene3D" id="1.10.287.950">
    <property type="entry name" value="Methyl-accepting chemotaxis protein"/>
    <property type="match status" value="1"/>
</dbReference>
<evidence type="ECO:0000256" key="2">
    <source>
        <dbReference type="ARBA" id="ARBA00023224"/>
    </source>
</evidence>
<dbReference type="InterPro" id="IPR021796">
    <property type="entry name" value="Tll0287-like_dom"/>
</dbReference>
<evidence type="ECO:0000256" key="5">
    <source>
        <dbReference type="SAM" id="Phobius"/>
    </source>
</evidence>
<dbReference type="GO" id="GO:0006935">
    <property type="term" value="P:chemotaxis"/>
    <property type="evidence" value="ECO:0007669"/>
    <property type="project" value="InterPro"/>
</dbReference>
<feature type="domain" description="HAMP" evidence="7">
    <location>
        <begin position="235"/>
        <end position="289"/>
    </location>
</feature>
<feature type="transmembrane region" description="Helical" evidence="5">
    <location>
        <begin position="210"/>
        <end position="231"/>
    </location>
</feature>
<keyword evidence="5" id="KW-0812">Transmembrane</keyword>
<evidence type="ECO:0000313" key="9">
    <source>
        <dbReference type="Proteomes" id="UP000254266"/>
    </source>
</evidence>
<dbReference type="InterPro" id="IPR004089">
    <property type="entry name" value="MCPsignal_dom"/>
</dbReference>
<name>A0A370DLJ3_9GAMM</name>
<organism evidence="8 9">
    <name type="scientific">endosymbiont of Galathealinum brachiosum</name>
    <dbReference type="NCBI Taxonomy" id="2200906"/>
    <lineage>
        <taxon>Bacteria</taxon>
        <taxon>Pseudomonadati</taxon>
        <taxon>Pseudomonadota</taxon>
        <taxon>Gammaproteobacteria</taxon>
        <taxon>sulfur-oxidizing symbionts</taxon>
    </lineage>
</organism>
<dbReference type="GO" id="GO:0016020">
    <property type="term" value="C:membrane"/>
    <property type="evidence" value="ECO:0007669"/>
    <property type="project" value="UniProtKB-SubCell"/>
</dbReference>
<keyword evidence="5" id="KW-0472">Membrane</keyword>
<dbReference type="InterPro" id="IPR003660">
    <property type="entry name" value="HAMP_dom"/>
</dbReference>
<comment type="similarity">
    <text evidence="3">Belongs to the methyl-accepting chemotaxis (MCP) protein family.</text>
</comment>
<dbReference type="PANTHER" id="PTHR32089">
    <property type="entry name" value="METHYL-ACCEPTING CHEMOTAXIS PROTEIN MCPB"/>
    <property type="match status" value="1"/>
</dbReference>
<keyword evidence="5" id="KW-1133">Transmembrane helix</keyword>
<comment type="caution">
    <text evidence="8">The sequence shown here is derived from an EMBL/GenBank/DDBJ whole genome shotgun (WGS) entry which is preliminary data.</text>
</comment>
<evidence type="ECO:0000256" key="1">
    <source>
        <dbReference type="ARBA" id="ARBA00004370"/>
    </source>
</evidence>
<evidence type="ECO:0000259" key="6">
    <source>
        <dbReference type="PROSITE" id="PS50111"/>
    </source>
</evidence>
<dbReference type="PRINTS" id="PR00260">
    <property type="entry name" value="CHEMTRNSDUCR"/>
</dbReference>
<dbReference type="Proteomes" id="UP000254266">
    <property type="component" value="Unassembled WGS sequence"/>
</dbReference>
<dbReference type="GO" id="GO:0004888">
    <property type="term" value="F:transmembrane signaling receptor activity"/>
    <property type="evidence" value="ECO:0007669"/>
    <property type="project" value="InterPro"/>
</dbReference>
<dbReference type="CDD" id="cd06225">
    <property type="entry name" value="HAMP"/>
    <property type="match status" value="1"/>
</dbReference>
<dbReference type="Pfam" id="PF00015">
    <property type="entry name" value="MCPsignal"/>
    <property type="match status" value="1"/>
</dbReference>
<keyword evidence="2 4" id="KW-0807">Transducer</keyword>
<feature type="domain" description="Methyl-accepting transducer" evidence="6">
    <location>
        <begin position="294"/>
        <end position="530"/>
    </location>
</feature>
<proteinExistence type="inferred from homology"/>
<reference evidence="8 9" key="1">
    <citation type="journal article" date="2018" name="ISME J.">
        <title>Endosymbiont genomes yield clues of tubeworm success.</title>
        <authorList>
            <person name="Li Y."/>
            <person name="Liles M.R."/>
            <person name="Halanych K.M."/>
        </authorList>
    </citation>
    <scope>NUCLEOTIDE SEQUENCE [LARGE SCALE GENOMIC DNA]</scope>
    <source>
        <strain evidence="8">A1464</strain>
    </source>
</reference>
<sequence>MAVLNKNSIFWRLFIPFIVIYIIGILIAFIYIPRLLEQNVIQNAVVTAENNVKQFKVLRKYYVNNVIKKVLKGSDLKPSFNHQEDPGAVPLPATLIHDLSELLTEAGTSLKLYSAYPFPNRAGRENDQFGNDAWAALSIDTGQSFVKVENIAGITNVRVGIADTMVSSACVSCHNSHPLTPKNDWQLDDLRGVLEINIPIDDQLAAVNQVSMLVVSGIIIAALMFMGIFFFTYQMFIQKKLTDINEALSDIAEGDGDLTKRIKVEGKDEVSLIAGSFNLFIEKLQIIIRDLNSYTLNLSAAAEQVSIISEQTNTSLQDQHMQTDQLATAMNEMTATVQEVALNAQTASHSAETAKTQTSEGFNIVKQSITQIDSLATNITTAAEAIKQLEKDSEIIGGVLDVIKGIAEQTNLLALNAAIEAARAGEQGRGFAVVADEVRTLASRTQESTSEIERMIQQLQSASKNAVVEMGNSQESSSAGKQKMAEAGSALSKIQDAVDSISEQNLLIASAAEEQNNVAEEINRNVVTINTVGESTAEGAKQTSASSIDLADIANKLQQLVQQFKV</sequence>
<dbReference type="FunFam" id="1.10.287.950:FF:000001">
    <property type="entry name" value="Methyl-accepting chemotaxis sensory transducer"/>
    <property type="match status" value="1"/>
</dbReference>
<dbReference type="GO" id="GO:0007165">
    <property type="term" value="P:signal transduction"/>
    <property type="evidence" value="ECO:0007669"/>
    <property type="project" value="UniProtKB-KW"/>
</dbReference>
<dbReference type="InterPro" id="IPR004090">
    <property type="entry name" value="Chemotax_Me-accpt_rcpt"/>
</dbReference>
<dbReference type="CDD" id="cd11386">
    <property type="entry name" value="MCP_signal"/>
    <property type="match status" value="1"/>
</dbReference>
<accession>A0A370DLJ3</accession>
<dbReference type="PROSITE" id="PS50111">
    <property type="entry name" value="CHEMOTAXIS_TRANSDUC_2"/>
    <property type="match status" value="1"/>
</dbReference>
<dbReference type="SMART" id="SM00304">
    <property type="entry name" value="HAMP"/>
    <property type="match status" value="1"/>
</dbReference>
<dbReference type="SUPFAM" id="SSF58104">
    <property type="entry name" value="Methyl-accepting chemotaxis protein (MCP) signaling domain"/>
    <property type="match status" value="1"/>
</dbReference>
<keyword evidence="9" id="KW-1185">Reference proteome</keyword>
<protein>
    <submittedName>
        <fullName evidence="8">Methyl-accepting chemotaxis protein</fullName>
    </submittedName>
</protein>
<dbReference type="EMBL" id="QFXC01000003">
    <property type="protein sequence ID" value="RDH85713.1"/>
    <property type="molecule type" value="Genomic_DNA"/>
</dbReference>
<dbReference type="Pfam" id="PF00672">
    <property type="entry name" value="HAMP"/>
    <property type="match status" value="1"/>
</dbReference>
<dbReference type="Pfam" id="PF11845">
    <property type="entry name" value="Tll0287-like"/>
    <property type="match status" value="1"/>
</dbReference>
<evidence type="ECO:0000256" key="3">
    <source>
        <dbReference type="ARBA" id="ARBA00029447"/>
    </source>
</evidence>
<feature type="transmembrane region" description="Helical" evidence="5">
    <location>
        <begin position="9"/>
        <end position="32"/>
    </location>
</feature>
<dbReference type="PROSITE" id="PS50885">
    <property type="entry name" value="HAMP"/>
    <property type="match status" value="1"/>
</dbReference>
<evidence type="ECO:0000313" key="8">
    <source>
        <dbReference type="EMBL" id="RDH85713.1"/>
    </source>
</evidence>